<dbReference type="PANTHER" id="PTHR40042:SF1">
    <property type="entry name" value="DUF1405 DOMAIN-CONTAINING PROTEIN"/>
    <property type="match status" value="1"/>
</dbReference>
<organism evidence="2 3">
    <name type="scientific">Desulfoscipio geothermicus DSM 3669</name>
    <dbReference type="NCBI Taxonomy" id="1121426"/>
    <lineage>
        <taxon>Bacteria</taxon>
        <taxon>Bacillati</taxon>
        <taxon>Bacillota</taxon>
        <taxon>Clostridia</taxon>
        <taxon>Eubacteriales</taxon>
        <taxon>Desulfallaceae</taxon>
        <taxon>Desulfoscipio</taxon>
    </lineage>
</organism>
<keyword evidence="1" id="KW-1133">Transmembrane helix</keyword>
<dbReference type="OrthoDB" id="152213at2"/>
<gene>
    <name evidence="2" type="ORF">SAMN05660706_10922</name>
</gene>
<dbReference type="Proteomes" id="UP000199584">
    <property type="component" value="Unassembled WGS sequence"/>
</dbReference>
<sequence length="200" mass="22736">MRLMSELLSELWRRPWRSSLVWPIIITNILGSVYGFYWYRAQLAETPRYLWALVPDSPLSTTLFALALLLVLAGNRPGLITAVACATTIKYGLWAVGMITHYWALGGPVNFTEVMLWLSHWGMALEGFIFLRTVPVPGRALLGASLWMIFNDYMDYFRGLHPYLFSPLQENFALWLAAGLTIVAFIALVRAWVCNHLPVN</sequence>
<evidence type="ECO:0000313" key="2">
    <source>
        <dbReference type="EMBL" id="SFR03401.1"/>
    </source>
</evidence>
<feature type="transmembrane region" description="Helical" evidence="1">
    <location>
        <begin position="172"/>
        <end position="193"/>
    </location>
</feature>
<reference evidence="3" key="1">
    <citation type="submission" date="2016-10" db="EMBL/GenBank/DDBJ databases">
        <authorList>
            <person name="Varghese N."/>
            <person name="Submissions S."/>
        </authorList>
    </citation>
    <scope>NUCLEOTIDE SEQUENCE [LARGE SCALE GENOMIC DNA]</scope>
    <source>
        <strain evidence="3">DSM 3669</strain>
    </source>
</reference>
<dbReference type="EMBL" id="FOYM01000009">
    <property type="protein sequence ID" value="SFR03401.1"/>
    <property type="molecule type" value="Genomic_DNA"/>
</dbReference>
<accession>A0A1I6DDG6</accession>
<dbReference type="RefSeq" id="WP_092482729.1">
    <property type="nucleotide sequence ID" value="NZ_FOYM01000009.1"/>
</dbReference>
<name>A0A1I6DDG6_9FIRM</name>
<keyword evidence="3" id="KW-1185">Reference proteome</keyword>
<feature type="transmembrane region" description="Helical" evidence="1">
    <location>
        <begin position="129"/>
        <end position="151"/>
    </location>
</feature>
<protein>
    <submittedName>
        <fullName evidence="2">Uncharacterized membrane protein YpjA</fullName>
    </submittedName>
</protein>
<keyword evidence="1" id="KW-0472">Membrane</keyword>
<dbReference type="STRING" id="39060.SAMN05660706_10922"/>
<dbReference type="InterPro" id="IPR009845">
    <property type="entry name" value="DUF1405"/>
</dbReference>
<feature type="transmembrane region" description="Helical" evidence="1">
    <location>
        <begin position="20"/>
        <end position="39"/>
    </location>
</feature>
<dbReference type="PANTHER" id="PTHR40042">
    <property type="entry name" value="HYPOTHETICAL MEMBRANE SPANNING PROTEIN"/>
    <property type="match status" value="1"/>
</dbReference>
<feature type="transmembrane region" description="Helical" evidence="1">
    <location>
        <begin position="59"/>
        <end position="79"/>
    </location>
</feature>
<evidence type="ECO:0000313" key="3">
    <source>
        <dbReference type="Proteomes" id="UP000199584"/>
    </source>
</evidence>
<evidence type="ECO:0000256" key="1">
    <source>
        <dbReference type="SAM" id="Phobius"/>
    </source>
</evidence>
<dbReference type="AlphaFoldDB" id="A0A1I6DDG6"/>
<proteinExistence type="predicted"/>
<dbReference type="Pfam" id="PF07187">
    <property type="entry name" value="DUF1405"/>
    <property type="match status" value="1"/>
</dbReference>
<keyword evidence="1" id="KW-0812">Transmembrane</keyword>